<feature type="region of interest" description="Disordered" evidence="1">
    <location>
        <begin position="1"/>
        <end position="76"/>
    </location>
</feature>
<sequence>MHVVGGATVTTQDEEEIHLQDQSPQEEESRASHVHNPESSIPNDGIELDDNGNNEDVEETQEDKRDEESVNGNRLSVVNRSSGAVDGVLRLGHQERLFIVWHIQQQVSSRDWISLCSI</sequence>
<evidence type="ECO:0000313" key="2">
    <source>
        <dbReference type="EMBL" id="KAJ9575739.1"/>
    </source>
</evidence>
<evidence type="ECO:0000256" key="1">
    <source>
        <dbReference type="SAM" id="MobiDB-lite"/>
    </source>
</evidence>
<proteinExistence type="predicted"/>
<name>A0AAD7Z863_DIPPU</name>
<feature type="compositionally biased region" description="Acidic residues" evidence="1">
    <location>
        <begin position="46"/>
        <end position="61"/>
    </location>
</feature>
<gene>
    <name evidence="2" type="ORF">L9F63_007385</name>
</gene>
<keyword evidence="3" id="KW-1185">Reference proteome</keyword>
<dbReference type="EMBL" id="JASPKZ010009821">
    <property type="protein sequence ID" value="KAJ9575739.1"/>
    <property type="molecule type" value="Genomic_DNA"/>
</dbReference>
<evidence type="ECO:0000313" key="3">
    <source>
        <dbReference type="Proteomes" id="UP001233999"/>
    </source>
</evidence>
<protein>
    <submittedName>
        <fullName evidence="2">Uncharacterized protein</fullName>
    </submittedName>
</protein>
<dbReference type="Proteomes" id="UP001233999">
    <property type="component" value="Unassembled WGS sequence"/>
</dbReference>
<reference evidence="2" key="2">
    <citation type="submission" date="2023-05" db="EMBL/GenBank/DDBJ databases">
        <authorList>
            <person name="Fouks B."/>
        </authorList>
    </citation>
    <scope>NUCLEOTIDE SEQUENCE</scope>
    <source>
        <strain evidence="2">Stay&amp;Tobe</strain>
        <tissue evidence="2">Testes</tissue>
    </source>
</reference>
<feature type="non-terminal residue" evidence="2">
    <location>
        <position position="1"/>
    </location>
</feature>
<accession>A0AAD7Z863</accession>
<comment type="caution">
    <text evidence="2">The sequence shown here is derived from an EMBL/GenBank/DDBJ whole genome shotgun (WGS) entry which is preliminary data.</text>
</comment>
<dbReference type="AlphaFoldDB" id="A0AAD7Z863"/>
<organism evidence="2 3">
    <name type="scientific">Diploptera punctata</name>
    <name type="common">Pacific beetle cockroach</name>
    <dbReference type="NCBI Taxonomy" id="6984"/>
    <lineage>
        <taxon>Eukaryota</taxon>
        <taxon>Metazoa</taxon>
        <taxon>Ecdysozoa</taxon>
        <taxon>Arthropoda</taxon>
        <taxon>Hexapoda</taxon>
        <taxon>Insecta</taxon>
        <taxon>Pterygota</taxon>
        <taxon>Neoptera</taxon>
        <taxon>Polyneoptera</taxon>
        <taxon>Dictyoptera</taxon>
        <taxon>Blattodea</taxon>
        <taxon>Blaberoidea</taxon>
        <taxon>Blaberidae</taxon>
        <taxon>Diplopterinae</taxon>
        <taxon>Diploptera</taxon>
    </lineage>
</organism>
<reference evidence="2" key="1">
    <citation type="journal article" date="2023" name="IScience">
        <title>Live-bearing cockroach genome reveals convergent evolutionary mechanisms linked to viviparity in insects and beyond.</title>
        <authorList>
            <person name="Fouks B."/>
            <person name="Harrison M.C."/>
            <person name="Mikhailova A.A."/>
            <person name="Marchal E."/>
            <person name="English S."/>
            <person name="Carruthers M."/>
            <person name="Jennings E.C."/>
            <person name="Chiamaka E.L."/>
            <person name="Frigard R.A."/>
            <person name="Pippel M."/>
            <person name="Attardo G.M."/>
            <person name="Benoit J.B."/>
            <person name="Bornberg-Bauer E."/>
            <person name="Tobe S.S."/>
        </authorList>
    </citation>
    <scope>NUCLEOTIDE SEQUENCE</scope>
    <source>
        <strain evidence="2">Stay&amp;Tobe</strain>
    </source>
</reference>